<comment type="similarity">
    <text evidence="1">Belongs to the peptidase S33 family.</text>
</comment>
<feature type="active site" description="Proton donor" evidence="3">
    <location>
        <position position="325"/>
    </location>
</feature>
<evidence type="ECO:0000256" key="1">
    <source>
        <dbReference type="ARBA" id="ARBA00010088"/>
    </source>
</evidence>
<keyword evidence="2 5" id="KW-0378">Hydrolase</keyword>
<feature type="active site" description="Nucleophile" evidence="3">
    <location>
        <position position="186"/>
    </location>
</feature>
<feature type="domain" description="Epoxide hydrolase N-terminal" evidence="4">
    <location>
        <begin position="6"/>
        <end position="120"/>
    </location>
</feature>
<name>A0A8H7LR80_9AGAM</name>
<gene>
    <name evidence="5" type="ORF">RHS04_01212</name>
</gene>
<evidence type="ECO:0000259" key="4">
    <source>
        <dbReference type="Pfam" id="PF06441"/>
    </source>
</evidence>
<dbReference type="InterPro" id="IPR029058">
    <property type="entry name" value="AB_hydrolase_fold"/>
</dbReference>
<dbReference type="GO" id="GO:0097176">
    <property type="term" value="P:epoxide metabolic process"/>
    <property type="evidence" value="ECO:0007669"/>
    <property type="project" value="TreeGrafter"/>
</dbReference>
<evidence type="ECO:0000256" key="2">
    <source>
        <dbReference type="ARBA" id="ARBA00022801"/>
    </source>
</evidence>
<dbReference type="PRINTS" id="PR00412">
    <property type="entry name" value="EPOXHYDRLASE"/>
</dbReference>
<dbReference type="Pfam" id="PF06441">
    <property type="entry name" value="EHN"/>
    <property type="match status" value="1"/>
</dbReference>
<dbReference type="PIRSF" id="PIRSF001112">
    <property type="entry name" value="Epoxide_hydrolase"/>
    <property type="match status" value="1"/>
</dbReference>
<sequence>MHPEDVHPFTISVPDSDLAELQKKLELTRLPDEVDLPAGQEWDWGIPLAVLKPIVHYWREGYNWRAVEEKINRTLPQFTTTIESRNHGLRSVHFVFRKSNNSSAIPLLFIHGWPGSFLEVSKMIDELTNPSDPKHPAFHVVAPSLPNFTLSDRTSTTGMDLRETAFLFDKLMSKLRFKHYLAQGGDWGSRVCRTLAIYHKETCLGTHANLISYGAPTFWRNPIIGLKTILGGNGIPGGYSADEVAGLRRMQEFLTSGNAYMKIQATRPEASTLAYALTDSPVGLLAWIGEKLYAWTDNYPWTPEELITWTMLYWIKGPAGGLRYYKENHAIHRADRAGPHAEIEFGWSSTPFAFSRFPKEISPVPLDWAGLRQNLVYAKSHDRGGHFAAWEVPELLSDDIRQFAKIVQERDERLRDKM</sequence>
<dbReference type="PANTHER" id="PTHR21661">
    <property type="entry name" value="EPOXIDE HYDROLASE 1-RELATED"/>
    <property type="match status" value="1"/>
</dbReference>
<comment type="caution">
    <text evidence="5">The sequence shown here is derived from an EMBL/GenBank/DDBJ whole genome shotgun (WGS) entry which is preliminary data.</text>
</comment>
<dbReference type="SUPFAM" id="SSF53474">
    <property type="entry name" value="alpha/beta-Hydrolases"/>
    <property type="match status" value="1"/>
</dbReference>
<dbReference type="AlphaFoldDB" id="A0A8H7LR80"/>
<proteinExistence type="inferred from homology"/>
<evidence type="ECO:0000313" key="5">
    <source>
        <dbReference type="EMBL" id="KAF8684674.1"/>
    </source>
</evidence>
<reference evidence="5" key="1">
    <citation type="submission" date="2020-09" db="EMBL/GenBank/DDBJ databases">
        <title>Comparative genome analyses of four rice-infecting Rhizoctonia solani isolates reveal extensive enrichment of homogalacturonan modification genes.</title>
        <authorList>
            <person name="Lee D.-Y."/>
            <person name="Jeon J."/>
            <person name="Kim K.-T."/>
            <person name="Cheong K."/>
            <person name="Song H."/>
            <person name="Choi G."/>
            <person name="Ko J."/>
            <person name="Opiyo S.O."/>
            <person name="Zuo S."/>
            <person name="Madhav S."/>
            <person name="Lee Y.-H."/>
            <person name="Wang G.-L."/>
        </authorList>
    </citation>
    <scope>NUCLEOTIDE SEQUENCE</scope>
    <source>
        <strain evidence="5">AG1-IA YN-7</strain>
    </source>
</reference>
<accession>A0A8H7LR80</accession>
<dbReference type="EMBL" id="JACYCC010000025">
    <property type="protein sequence ID" value="KAF8684674.1"/>
    <property type="molecule type" value="Genomic_DNA"/>
</dbReference>
<dbReference type="PANTHER" id="PTHR21661:SF71">
    <property type="entry name" value="EPOXIDE HYDROLASE N-TERMINAL DOMAIN-CONTAINING PROTEIN"/>
    <property type="match status" value="1"/>
</dbReference>
<dbReference type="InterPro" id="IPR016292">
    <property type="entry name" value="Epoxide_hydrolase"/>
</dbReference>
<dbReference type="GO" id="GO:0004301">
    <property type="term" value="F:epoxide hydrolase activity"/>
    <property type="evidence" value="ECO:0007669"/>
    <property type="project" value="TreeGrafter"/>
</dbReference>
<evidence type="ECO:0000313" key="6">
    <source>
        <dbReference type="Proteomes" id="UP000650582"/>
    </source>
</evidence>
<evidence type="ECO:0000256" key="3">
    <source>
        <dbReference type="PIRSR" id="PIRSR001112-1"/>
    </source>
</evidence>
<protein>
    <submittedName>
        <fullName evidence="5">Epoxide hydrolase</fullName>
    </submittedName>
</protein>
<dbReference type="InterPro" id="IPR000639">
    <property type="entry name" value="Epox_hydrolase-like"/>
</dbReference>
<feature type="active site" description="Proton acceptor" evidence="3">
    <location>
        <position position="386"/>
    </location>
</feature>
<dbReference type="Proteomes" id="UP000650582">
    <property type="component" value="Unassembled WGS sequence"/>
</dbReference>
<organism evidence="5 6">
    <name type="scientific">Rhizoctonia solani</name>
    <dbReference type="NCBI Taxonomy" id="456999"/>
    <lineage>
        <taxon>Eukaryota</taxon>
        <taxon>Fungi</taxon>
        <taxon>Dikarya</taxon>
        <taxon>Basidiomycota</taxon>
        <taxon>Agaricomycotina</taxon>
        <taxon>Agaricomycetes</taxon>
        <taxon>Cantharellales</taxon>
        <taxon>Ceratobasidiaceae</taxon>
        <taxon>Rhizoctonia</taxon>
    </lineage>
</organism>
<dbReference type="Gene3D" id="3.40.50.1820">
    <property type="entry name" value="alpha/beta hydrolase"/>
    <property type="match status" value="1"/>
</dbReference>
<dbReference type="InterPro" id="IPR010497">
    <property type="entry name" value="Epoxide_hydro_N"/>
</dbReference>